<dbReference type="PANTHER" id="PTHR37299:SF1">
    <property type="entry name" value="STAGE 0 SPORULATION PROTEIN A HOMOLOG"/>
    <property type="match status" value="1"/>
</dbReference>
<organism evidence="2 3">
    <name type="scientific">Danxiaibacter flavus</name>
    <dbReference type="NCBI Taxonomy" id="3049108"/>
    <lineage>
        <taxon>Bacteria</taxon>
        <taxon>Pseudomonadati</taxon>
        <taxon>Bacteroidota</taxon>
        <taxon>Chitinophagia</taxon>
        <taxon>Chitinophagales</taxon>
        <taxon>Chitinophagaceae</taxon>
        <taxon>Danxiaibacter</taxon>
    </lineage>
</organism>
<gene>
    <name evidence="2" type="ORF">QTN47_26610</name>
</gene>
<dbReference type="Pfam" id="PF04397">
    <property type="entry name" value="LytTR"/>
    <property type="match status" value="1"/>
</dbReference>
<dbReference type="Gene3D" id="2.40.50.1020">
    <property type="entry name" value="LytTr DNA-binding domain"/>
    <property type="match status" value="1"/>
</dbReference>
<dbReference type="RefSeq" id="WP_369332525.1">
    <property type="nucleotide sequence ID" value="NZ_JAULBC010000013.1"/>
</dbReference>
<feature type="domain" description="HTH LytTR-type" evidence="1">
    <location>
        <begin position="53"/>
        <end position="154"/>
    </location>
</feature>
<dbReference type="Proteomes" id="UP001560573">
    <property type="component" value="Unassembled WGS sequence"/>
</dbReference>
<evidence type="ECO:0000313" key="3">
    <source>
        <dbReference type="Proteomes" id="UP001560573"/>
    </source>
</evidence>
<name>A0ABV3ZPE5_9BACT</name>
<comment type="caution">
    <text evidence="2">The sequence shown here is derived from an EMBL/GenBank/DDBJ whole genome shotgun (WGS) entry which is preliminary data.</text>
</comment>
<keyword evidence="2" id="KW-0238">DNA-binding</keyword>
<keyword evidence="3" id="KW-1185">Reference proteome</keyword>
<accession>A0ABV3ZPE5</accession>
<dbReference type="InterPro" id="IPR007492">
    <property type="entry name" value="LytTR_DNA-bd_dom"/>
</dbReference>
<evidence type="ECO:0000259" key="1">
    <source>
        <dbReference type="SMART" id="SM00850"/>
    </source>
</evidence>
<dbReference type="PANTHER" id="PTHR37299">
    <property type="entry name" value="TRANSCRIPTIONAL REGULATOR-RELATED"/>
    <property type="match status" value="1"/>
</dbReference>
<dbReference type="EMBL" id="JAULBC010000013">
    <property type="protein sequence ID" value="MEX6691109.1"/>
    <property type="molecule type" value="Genomic_DNA"/>
</dbReference>
<reference evidence="2 3" key="1">
    <citation type="submission" date="2023-07" db="EMBL/GenBank/DDBJ databases">
        <authorList>
            <person name="Lian W.-H."/>
        </authorList>
    </citation>
    <scope>NUCLEOTIDE SEQUENCE [LARGE SCALE GENOMIC DNA]</scope>
    <source>
        <strain evidence="2 3">SYSU DXS3180</strain>
    </source>
</reference>
<evidence type="ECO:0000313" key="2">
    <source>
        <dbReference type="EMBL" id="MEX6691109.1"/>
    </source>
</evidence>
<sequence>MKLLIIEDEKNTIHHIIDYLRTTGATVSIADITADAAPQHCRKRSRIVVKKGADFQMIRMEDIAYFFTENKVVFVVDQNGSKYLADINTLSELDGSLDESIFFRANRKYIINANYITRYSPVDKSKLNIELTVPVQEEIIISQENAPVFKKWISEV</sequence>
<dbReference type="GO" id="GO:0003677">
    <property type="term" value="F:DNA binding"/>
    <property type="evidence" value="ECO:0007669"/>
    <property type="project" value="UniProtKB-KW"/>
</dbReference>
<protein>
    <submittedName>
        <fullName evidence="2">LytTR family DNA-binding domain-containing protein</fullName>
    </submittedName>
</protein>
<dbReference type="InterPro" id="IPR046947">
    <property type="entry name" value="LytR-like"/>
</dbReference>
<proteinExistence type="predicted"/>
<dbReference type="SMART" id="SM00850">
    <property type="entry name" value="LytTR"/>
    <property type="match status" value="1"/>
</dbReference>